<dbReference type="Proteomes" id="UP000516786">
    <property type="component" value="Plasmid pZXPA-20-602k"/>
</dbReference>
<accession>A0A1X0ZWF3</accession>
<proteinExistence type="predicted"/>
<evidence type="ECO:0000313" key="4">
    <source>
        <dbReference type="Proteomes" id="UP000193675"/>
    </source>
</evidence>
<feature type="transmembrane region" description="Helical" evidence="1">
    <location>
        <begin position="12"/>
        <end position="34"/>
    </location>
</feature>
<organism evidence="2 4">
    <name type="scientific">Pseudomonas putida</name>
    <name type="common">Arthrobacter siderocapsulatus</name>
    <dbReference type="NCBI Taxonomy" id="303"/>
    <lineage>
        <taxon>Bacteria</taxon>
        <taxon>Pseudomonadati</taxon>
        <taxon>Pseudomonadota</taxon>
        <taxon>Gammaproteobacteria</taxon>
        <taxon>Pseudomonadales</taxon>
        <taxon>Pseudomonadaceae</taxon>
        <taxon>Pseudomonas</taxon>
    </lineage>
</organism>
<keyword evidence="1" id="KW-0812">Transmembrane</keyword>
<feature type="transmembrane region" description="Helical" evidence="1">
    <location>
        <begin position="46"/>
        <end position="66"/>
    </location>
</feature>
<evidence type="ECO:0000313" key="5">
    <source>
        <dbReference type="Proteomes" id="UP000516786"/>
    </source>
</evidence>
<dbReference type="RefSeq" id="WP_084851684.1">
    <property type="nucleotide sequence ID" value="NZ_CP061724.1"/>
</dbReference>
<evidence type="ECO:0000313" key="3">
    <source>
        <dbReference type="EMBL" id="QOD01496.1"/>
    </source>
</evidence>
<evidence type="ECO:0000313" key="2">
    <source>
        <dbReference type="EMBL" id="ORL58772.1"/>
    </source>
</evidence>
<dbReference type="EMBL" id="NBWC01000049">
    <property type="protein sequence ID" value="ORL58772.1"/>
    <property type="molecule type" value="Genomic_DNA"/>
</dbReference>
<sequence>MKTNERIRDFLYRMSNFICLIVAAGLMIWIAPGADHLRSMGLQDDLIRMAMVVGAVIPGLIAAAILRTLIASPTPTPNESRAG</sequence>
<dbReference type="Proteomes" id="UP000193675">
    <property type="component" value="Unassembled WGS sequence"/>
</dbReference>
<dbReference type="AlphaFoldDB" id="A0A1X0ZWF3"/>
<geneLocation type="plasmid" evidence="3 5">
    <name>pZXPA-20-602k</name>
</geneLocation>
<keyword evidence="1" id="KW-0472">Membrane</keyword>
<evidence type="ECO:0000256" key="1">
    <source>
        <dbReference type="SAM" id="Phobius"/>
    </source>
</evidence>
<dbReference type="EMBL" id="CP061724">
    <property type="protein sequence ID" value="QOD01496.1"/>
    <property type="molecule type" value="Genomic_DNA"/>
</dbReference>
<name>A0A1X0ZWF3_PSEPU</name>
<gene>
    <name evidence="2" type="ORF">B7H17_24905</name>
    <name evidence="3" type="ORF">ID616_30195</name>
</gene>
<keyword evidence="3" id="KW-0614">Plasmid</keyword>
<reference evidence="3 5" key="2">
    <citation type="submission" date="2020-09" db="EMBL/GenBank/DDBJ databases">
        <title>Co-existence of a novel multidrug-resistance efflux pump with carbapenem resistance gene blaVIM-2 in one megaplasmid in Pseudomonas putida.</title>
        <authorList>
            <person name="Peng K."/>
            <person name="Li R."/>
        </authorList>
    </citation>
    <scope>NUCLEOTIDE SEQUENCE [LARGE SCALE GENOMIC DNA]</scope>
    <source>
        <strain evidence="3 5">ZXPA-20</strain>
        <plasmid evidence="3 5">pZXPA-20-602k</plasmid>
    </source>
</reference>
<reference evidence="2 4" key="1">
    <citation type="submission" date="2017-04" db="EMBL/GenBank/DDBJ databases">
        <title>Presence of VIM-2 positive Pseudomonas species in chickens and their surrounding environment.</title>
        <authorList>
            <person name="Zhang R."/>
        </authorList>
    </citation>
    <scope>NUCLEOTIDE SEQUENCE [LARGE SCALE GENOMIC DNA]</scope>
    <source>
        <strain evidence="2 4">DZ-C18</strain>
    </source>
</reference>
<keyword evidence="1" id="KW-1133">Transmembrane helix</keyword>
<protein>
    <submittedName>
        <fullName evidence="2">Uncharacterized protein</fullName>
    </submittedName>
</protein>